<reference evidence="2" key="1">
    <citation type="submission" date="2016-10" db="EMBL/GenBank/DDBJ databases">
        <authorList>
            <person name="Varghese N."/>
            <person name="Submissions S."/>
        </authorList>
    </citation>
    <scope>NUCLEOTIDE SEQUENCE [LARGE SCALE GENOMIC DNA]</scope>
    <source>
        <strain evidence="2">DSM 16522</strain>
    </source>
</reference>
<evidence type="ECO:0000313" key="2">
    <source>
        <dbReference type="Proteomes" id="UP000199011"/>
    </source>
</evidence>
<dbReference type="Proteomes" id="UP000199011">
    <property type="component" value="Unassembled WGS sequence"/>
</dbReference>
<sequence>MAYYNIEKRPRADGIPRYRCTVGVKSGGKYIYRENRTFGKQSHAKNMGHYSFQAGFPSIPKPELIFCSPQMTLAHLFHR</sequence>
<dbReference type="EMBL" id="FOVO01000003">
    <property type="protein sequence ID" value="SFN41906.1"/>
    <property type="molecule type" value="Genomic_DNA"/>
</dbReference>
<keyword evidence="2" id="KW-1185">Reference proteome</keyword>
<dbReference type="AlphaFoldDB" id="A0A1I4YV29"/>
<evidence type="ECO:0008006" key="3">
    <source>
        <dbReference type="Google" id="ProtNLM"/>
    </source>
</evidence>
<organism evidence="1 2">
    <name type="scientific">Xenorhabdus japonica</name>
    <dbReference type="NCBI Taxonomy" id="53341"/>
    <lineage>
        <taxon>Bacteria</taxon>
        <taxon>Pseudomonadati</taxon>
        <taxon>Pseudomonadota</taxon>
        <taxon>Gammaproteobacteria</taxon>
        <taxon>Enterobacterales</taxon>
        <taxon>Morganellaceae</taxon>
        <taxon>Xenorhabdus</taxon>
    </lineage>
</organism>
<evidence type="ECO:0000313" key="1">
    <source>
        <dbReference type="EMBL" id="SFN41906.1"/>
    </source>
</evidence>
<protein>
    <recommendedName>
        <fullName evidence="3">Integrase</fullName>
    </recommendedName>
</protein>
<gene>
    <name evidence="1" type="ORF">SAMN05421579_10369</name>
</gene>
<name>A0A1I4YV29_9GAMM</name>
<proteinExistence type="predicted"/>
<dbReference type="STRING" id="53341.SAMN05421579_10369"/>
<accession>A0A1I4YV29</accession>